<proteinExistence type="predicted"/>
<name>A0A0H5RTM8_9EUKA</name>
<dbReference type="AlphaFoldDB" id="A0A0H5RTM8"/>
<evidence type="ECO:0000256" key="1">
    <source>
        <dbReference type="SAM" id="Phobius"/>
    </source>
</evidence>
<accession>A0A0H5RTM8</accession>
<keyword evidence="1" id="KW-0812">Transmembrane</keyword>
<keyword evidence="1" id="KW-1133">Transmembrane helix</keyword>
<sequence>MSTVSTTIKSVPSLFLYNPIGPNADGFNYHNVGHATLVPKFSIISSVIIWVALLFVGETPPPQLSSSLYFFDCQHCLKGFRGCRLEPQPGKLNLIFSLHYMLITGKGRFKFF</sequence>
<organism evidence="2">
    <name type="scientific">Spongospora subterranea</name>
    <dbReference type="NCBI Taxonomy" id="70186"/>
    <lineage>
        <taxon>Eukaryota</taxon>
        <taxon>Sar</taxon>
        <taxon>Rhizaria</taxon>
        <taxon>Endomyxa</taxon>
        <taxon>Phytomyxea</taxon>
        <taxon>Plasmodiophorida</taxon>
        <taxon>Plasmodiophoridae</taxon>
        <taxon>Spongospora</taxon>
    </lineage>
</organism>
<feature type="transmembrane region" description="Helical" evidence="1">
    <location>
        <begin position="37"/>
        <end position="56"/>
    </location>
</feature>
<dbReference type="EMBL" id="HACM01011657">
    <property type="protein sequence ID" value="CRZ12099.1"/>
    <property type="molecule type" value="Transcribed_RNA"/>
</dbReference>
<keyword evidence="1" id="KW-0472">Membrane</keyword>
<reference evidence="2" key="1">
    <citation type="submission" date="2015-04" db="EMBL/GenBank/DDBJ databases">
        <title>The genome sequence of the plant pathogenic Rhizarian Plasmodiophora brassicae reveals insights in its biotrophic life cycle and the origin of chitin synthesis.</title>
        <authorList>
            <person name="Schwelm A."/>
            <person name="Fogelqvist J."/>
            <person name="Knaust A."/>
            <person name="Julke S."/>
            <person name="Lilja T."/>
            <person name="Dhandapani V."/>
            <person name="Bonilla-Rosso G."/>
            <person name="Karlsson M."/>
            <person name="Shevchenko A."/>
            <person name="Choi S.R."/>
            <person name="Kim H.G."/>
            <person name="Park J.Y."/>
            <person name="Lim Y.P."/>
            <person name="Ludwig-Muller J."/>
            <person name="Dixelius C."/>
        </authorList>
    </citation>
    <scope>NUCLEOTIDE SEQUENCE</scope>
    <source>
        <tissue evidence="2">Potato root galls</tissue>
    </source>
</reference>
<protein>
    <submittedName>
        <fullName evidence="2">Uncharacterized protein</fullName>
    </submittedName>
</protein>
<evidence type="ECO:0000313" key="2">
    <source>
        <dbReference type="EMBL" id="CRZ12099.1"/>
    </source>
</evidence>